<reference evidence="1" key="1">
    <citation type="journal article" date="2015" name="Nature">
        <title>Complex archaea that bridge the gap between prokaryotes and eukaryotes.</title>
        <authorList>
            <person name="Spang A."/>
            <person name="Saw J.H."/>
            <person name="Jorgensen S.L."/>
            <person name="Zaremba-Niedzwiedzka K."/>
            <person name="Martijn J."/>
            <person name="Lind A.E."/>
            <person name="van Eijk R."/>
            <person name="Schleper C."/>
            <person name="Guy L."/>
            <person name="Ettema T.J."/>
        </authorList>
    </citation>
    <scope>NUCLEOTIDE SEQUENCE</scope>
</reference>
<gene>
    <name evidence="1" type="ORF">LCGC14_0438350</name>
</gene>
<accession>A0A0F9SL70</accession>
<proteinExistence type="predicted"/>
<name>A0A0F9SL70_9ZZZZ</name>
<comment type="caution">
    <text evidence="1">The sequence shown here is derived from an EMBL/GenBank/DDBJ whole genome shotgun (WGS) entry which is preliminary data.</text>
</comment>
<dbReference type="EMBL" id="LAZR01000420">
    <property type="protein sequence ID" value="KKN69735.1"/>
    <property type="molecule type" value="Genomic_DNA"/>
</dbReference>
<evidence type="ECO:0000313" key="1">
    <source>
        <dbReference type="EMBL" id="KKN69735.1"/>
    </source>
</evidence>
<organism evidence="1">
    <name type="scientific">marine sediment metagenome</name>
    <dbReference type="NCBI Taxonomy" id="412755"/>
    <lineage>
        <taxon>unclassified sequences</taxon>
        <taxon>metagenomes</taxon>
        <taxon>ecological metagenomes</taxon>
    </lineage>
</organism>
<protein>
    <submittedName>
        <fullName evidence="1">Uncharacterized protein</fullName>
    </submittedName>
</protein>
<sequence>MVIDALHNRLFAFVDNLSGRDTETLKDAFMNEVIENGGKYDRPHDDQPHMFEICVHGICAIGPSELLAIRNWRMAATVQLVNSSGAEIEGDGFISVYPPCGIPRNHAEEITNALPDRGNQITGSLILNPASLPSGSR</sequence>
<dbReference type="AlphaFoldDB" id="A0A0F9SL70"/>